<feature type="transmembrane region" description="Helical" evidence="7">
    <location>
        <begin position="418"/>
        <end position="446"/>
    </location>
</feature>
<dbReference type="OrthoDB" id="3026777at2759"/>
<dbReference type="PANTHER" id="PTHR23507">
    <property type="entry name" value="ZGC:174356"/>
    <property type="match status" value="1"/>
</dbReference>
<organism evidence="8 9">
    <name type="scientific">Sphaeramia orbicularis</name>
    <name type="common">orbiculate cardinalfish</name>
    <dbReference type="NCBI Taxonomy" id="375764"/>
    <lineage>
        <taxon>Eukaryota</taxon>
        <taxon>Metazoa</taxon>
        <taxon>Chordata</taxon>
        <taxon>Craniata</taxon>
        <taxon>Vertebrata</taxon>
        <taxon>Euteleostomi</taxon>
        <taxon>Actinopterygii</taxon>
        <taxon>Neopterygii</taxon>
        <taxon>Teleostei</taxon>
        <taxon>Neoteleostei</taxon>
        <taxon>Acanthomorphata</taxon>
        <taxon>Gobiaria</taxon>
        <taxon>Kurtiformes</taxon>
        <taxon>Apogonoidei</taxon>
        <taxon>Apogonidae</taxon>
        <taxon>Apogoninae</taxon>
        <taxon>Sphaeramia</taxon>
    </lineage>
</organism>
<keyword evidence="3 7" id="KW-1133">Transmembrane helix</keyword>
<dbReference type="RefSeq" id="XP_030010566.1">
    <property type="nucleotide sequence ID" value="XM_030154706.1"/>
</dbReference>
<dbReference type="Gene3D" id="1.20.1250.20">
    <property type="entry name" value="MFS general substrate transporter like domains"/>
    <property type="match status" value="1"/>
</dbReference>
<dbReference type="GO" id="GO:0005765">
    <property type="term" value="C:lysosomal membrane"/>
    <property type="evidence" value="ECO:0007669"/>
    <property type="project" value="TreeGrafter"/>
</dbReference>
<accession>A0A673B8Q3</accession>
<evidence type="ECO:0000256" key="6">
    <source>
        <dbReference type="SAM" id="MobiDB-lite"/>
    </source>
</evidence>
<keyword evidence="9" id="KW-1185">Reference proteome</keyword>
<feature type="transmembrane region" description="Helical" evidence="7">
    <location>
        <begin position="300"/>
        <end position="323"/>
    </location>
</feature>
<feature type="region of interest" description="Disordered" evidence="6">
    <location>
        <begin position="453"/>
        <end position="477"/>
    </location>
</feature>
<comment type="subcellular location">
    <subcellularLocation>
        <location evidence="1">Membrane</location>
        <topology evidence="1">Multi-pass membrane protein</topology>
    </subcellularLocation>
</comment>
<comment type="similarity">
    <text evidence="5">Belongs to the major facilitator superfamily. SLC46A family.</text>
</comment>
<dbReference type="GO" id="GO:0022857">
    <property type="term" value="F:transmembrane transporter activity"/>
    <property type="evidence" value="ECO:0007669"/>
    <property type="project" value="InterPro"/>
</dbReference>
<evidence type="ECO:0000313" key="8">
    <source>
        <dbReference type="Ensembl" id="ENSSORP00005036833.1"/>
    </source>
</evidence>
<keyword evidence="2 7" id="KW-0812">Transmembrane</keyword>
<proteinExistence type="inferred from homology"/>
<dbReference type="GeneID" id="115433351"/>
<reference evidence="8" key="3">
    <citation type="submission" date="2025-09" db="UniProtKB">
        <authorList>
            <consortium name="Ensembl"/>
        </authorList>
    </citation>
    <scope>IDENTIFICATION</scope>
</reference>
<keyword evidence="4 7" id="KW-0472">Membrane</keyword>
<dbReference type="AlphaFoldDB" id="A0A673B8Q3"/>
<evidence type="ECO:0000313" key="9">
    <source>
        <dbReference type="Proteomes" id="UP000472271"/>
    </source>
</evidence>
<dbReference type="PANTHER" id="PTHR23507:SF32">
    <property type="entry name" value="SI:DKEY-5G14.1"/>
    <property type="match status" value="1"/>
</dbReference>
<reference evidence="8" key="1">
    <citation type="submission" date="2019-06" db="EMBL/GenBank/DDBJ databases">
        <authorList>
            <consortium name="Wellcome Sanger Institute Data Sharing"/>
        </authorList>
    </citation>
    <scope>NUCLEOTIDE SEQUENCE [LARGE SCALE GENOMIC DNA]</scope>
</reference>
<feature type="transmembrane region" description="Helical" evidence="7">
    <location>
        <begin position="5"/>
        <end position="25"/>
    </location>
</feature>
<feature type="transmembrane region" description="Helical" evidence="7">
    <location>
        <begin position="197"/>
        <end position="219"/>
    </location>
</feature>
<evidence type="ECO:0000256" key="2">
    <source>
        <dbReference type="ARBA" id="ARBA00022692"/>
    </source>
</evidence>
<evidence type="ECO:0000256" key="1">
    <source>
        <dbReference type="ARBA" id="ARBA00004141"/>
    </source>
</evidence>
<evidence type="ECO:0000256" key="7">
    <source>
        <dbReference type="SAM" id="Phobius"/>
    </source>
</evidence>
<evidence type="ECO:0000256" key="3">
    <source>
        <dbReference type="ARBA" id="ARBA00022989"/>
    </source>
</evidence>
<dbReference type="Pfam" id="PF07690">
    <property type="entry name" value="MFS_1"/>
    <property type="match status" value="1"/>
</dbReference>
<evidence type="ECO:0000256" key="4">
    <source>
        <dbReference type="ARBA" id="ARBA00023136"/>
    </source>
</evidence>
<gene>
    <name evidence="8" type="primary">slc46a3</name>
</gene>
<dbReference type="SUPFAM" id="SSF103473">
    <property type="entry name" value="MFS general substrate transporter"/>
    <property type="match status" value="1"/>
</dbReference>
<evidence type="ECO:0008006" key="10">
    <source>
        <dbReference type="Google" id="ProtNLM"/>
    </source>
</evidence>
<feature type="transmembrane region" description="Helical" evidence="7">
    <location>
        <begin position="263"/>
        <end position="288"/>
    </location>
</feature>
<sequence length="477" mass="51994">MKGLFLVEPVVGLYAFSAFLIYPLVQQYVYRRLWQELTNTTYPASDNTSRCTPSNSTNHSSYHEEVQRQASLFSLYTDLFSTIPSLVVTIMLVAYSDRGGRKITILMPLIGTLIYTTSFLTISYFELNVYLLIGASLLSSLCGGLGTFLGGCFAYIADLCETDRQKTLRMAGLDMIIGLLAGIASLSTGYFLRAAGFNWPLLTSALCQCLVLLYVIFILEETVKKAPTDAIILDGAPQGSALKQMFYGVYHLFERASSKSRTVLVLLILTFITFAFAEFGGLSIVTLYELNEPLCWSEILIGYGSALSTIAFLTSFLGLSAFMYCGMPQLVIVLVGILSCASGMVLVAFANTTLLMFLARIPMLFTIMPFPVLRSMMSKIVSKSEQGALFACVSCLDSLTSSVAVAVFNSVYAATVTWFPGFIFLLAAGLFAIPLTFLGVLGVIGLDVSTEVEESEPPNSGEEKLAEDQNDNGRLLI</sequence>
<feature type="transmembrane region" description="Helical" evidence="7">
    <location>
        <begin position="330"/>
        <end position="349"/>
    </location>
</feature>
<dbReference type="Proteomes" id="UP000472271">
    <property type="component" value="Chromosome 14"/>
</dbReference>
<feature type="transmembrane region" description="Helical" evidence="7">
    <location>
        <begin position="168"/>
        <end position="191"/>
    </location>
</feature>
<feature type="transmembrane region" description="Helical" evidence="7">
    <location>
        <begin position="355"/>
        <end position="376"/>
    </location>
</feature>
<dbReference type="Ensembl" id="ENSSORT00005037800.1">
    <property type="protein sequence ID" value="ENSSORP00005036833.1"/>
    <property type="gene ID" value="ENSSORG00005017329.1"/>
</dbReference>
<dbReference type="InParanoid" id="A0A673B8Q3"/>
<feature type="transmembrane region" description="Helical" evidence="7">
    <location>
        <begin position="105"/>
        <end position="125"/>
    </location>
</feature>
<dbReference type="InterPro" id="IPR036259">
    <property type="entry name" value="MFS_trans_sf"/>
</dbReference>
<name>A0A673B8Q3_9TELE</name>
<reference evidence="8" key="2">
    <citation type="submission" date="2025-08" db="UniProtKB">
        <authorList>
            <consortium name="Ensembl"/>
        </authorList>
    </citation>
    <scope>IDENTIFICATION</scope>
</reference>
<feature type="transmembrane region" description="Helical" evidence="7">
    <location>
        <begin position="388"/>
        <end position="412"/>
    </location>
</feature>
<dbReference type="InterPro" id="IPR011701">
    <property type="entry name" value="MFS"/>
</dbReference>
<protein>
    <recommendedName>
        <fullName evidence="10">Solute carrier family 46 member 3</fullName>
    </recommendedName>
</protein>
<evidence type="ECO:0000256" key="5">
    <source>
        <dbReference type="ARBA" id="ARBA00038227"/>
    </source>
</evidence>
<feature type="transmembrane region" description="Helical" evidence="7">
    <location>
        <begin position="131"/>
        <end position="156"/>
    </location>
</feature>
<dbReference type="GO" id="GO:0034486">
    <property type="term" value="P:vacuolar transmembrane transport"/>
    <property type="evidence" value="ECO:0007669"/>
    <property type="project" value="TreeGrafter"/>
</dbReference>
<feature type="transmembrane region" description="Helical" evidence="7">
    <location>
        <begin position="73"/>
        <end position="93"/>
    </location>
</feature>